<dbReference type="EMBL" id="JAEDAH010000105">
    <property type="protein sequence ID" value="MCA6065352.1"/>
    <property type="molecule type" value="Genomic_DNA"/>
</dbReference>
<evidence type="ECO:0000313" key="1">
    <source>
        <dbReference type="EMBL" id="MCA6065352.1"/>
    </source>
</evidence>
<keyword evidence="2" id="KW-1185">Reference proteome</keyword>
<gene>
    <name evidence="1" type="ORF">I9W95_17280</name>
</gene>
<accession>A0ABS7ZUU3</accession>
<organism evidence="1 2">
    <name type="scientific">Thalassolituus marinus</name>
    <dbReference type="NCBI Taxonomy" id="671053"/>
    <lineage>
        <taxon>Bacteria</taxon>
        <taxon>Pseudomonadati</taxon>
        <taxon>Pseudomonadota</taxon>
        <taxon>Gammaproteobacteria</taxon>
        <taxon>Oceanospirillales</taxon>
        <taxon>Oceanospirillaceae</taxon>
        <taxon>Thalassolituus</taxon>
    </lineage>
</organism>
<reference evidence="1 2" key="1">
    <citation type="submission" date="2020-12" db="EMBL/GenBank/DDBJ databases">
        <title>Novel Thalassolituus-related marine hydrocarbonoclastic bacteria mediated algae-derived hydrocarbons mineralization in twilight zone of the northern South China Sea.</title>
        <authorList>
            <person name="Dong C."/>
        </authorList>
    </citation>
    <scope>NUCLEOTIDE SEQUENCE [LARGE SCALE GENOMIC DNA]</scope>
    <source>
        <strain evidence="1 2">IMCC1826</strain>
    </source>
</reference>
<dbReference type="Proteomes" id="UP000714380">
    <property type="component" value="Unassembled WGS sequence"/>
</dbReference>
<evidence type="ECO:0000313" key="2">
    <source>
        <dbReference type="Proteomes" id="UP000714380"/>
    </source>
</evidence>
<name>A0ABS7ZUU3_9GAMM</name>
<dbReference type="RefSeq" id="WP_225677214.1">
    <property type="nucleotide sequence ID" value="NZ_JAEDAH010000105.1"/>
</dbReference>
<proteinExistence type="predicted"/>
<comment type="caution">
    <text evidence="1">The sequence shown here is derived from an EMBL/GenBank/DDBJ whole genome shotgun (WGS) entry which is preliminary data.</text>
</comment>
<protein>
    <submittedName>
        <fullName evidence="1">Uncharacterized protein</fullName>
    </submittedName>
</protein>
<sequence>MEILSFFIRDRLVKIGRNIRHNDLPDVEIVSSFSGYDSINRAGGLFWEKTCSDLSDDDLISLIYGVSYLETFHRWIGGSAASCIFIFRLLIKRNISIEVIDNVSEWIIRNSYNHYNPLGSRVRLGARNYSEYLELSKKRAIKKAERERIEKIRQEKYAREREIRRVMAEACNNDRKSSIRLEIIKEMEALSLVDKLIFISGQPMYPPQFFPTCIADSCRLDDLMLLSPEVRSNLAARLRGRRKGPWGKFRTRLRECREKCGDFLLTSETDNSLFA</sequence>